<evidence type="ECO:0000313" key="1">
    <source>
        <dbReference type="EMBL" id="GAA4265995.1"/>
    </source>
</evidence>
<reference evidence="2" key="1">
    <citation type="journal article" date="2019" name="Int. J. Syst. Evol. Microbiol.">
        <title>The Global Catalogue of Microorganisms (GCM) 10K type strain sequencing project: providing services to taxonomists for standard genome sequencing and annotation.</title>
        <authorList>
            <consortium name="The Broad Institute Genomics Platform"/>
            <consortium name="The Broad Institute Genome Sequencing Center for Infectious Disease"/>
            <person name="Wu L."/>
            <person name="Ma J."/>
        </authorList>
    </citation>
    <scope>NUCLEOTIDE SEQUENCE [LARGE SCALE GENOMIC DNA]</scope>
    <source>
        <strain evidence="2">JCM 17442</strain>
    </source>
</reference>
<protein>
    <recommendedName>
        <fullName evidence="3">YCII-related domain-containing protein</fullName>
    </recommendedName>
</protein>
<organism evidence="1 2">
    <name type="scientific">Frondihabitans peucedani</name>
    <dbReference type="NCBI Taxonomy" id="598626"/>
    <lineage>
        <taxon>Bacteria</taxon>
        <taxon>Bacillati</taxon>
        <taxon>Actinomycetota</taxon>
        <taxon>Actinomycetes</taxon>
        <taxon>Micrococcales</taxon>
        <taxon>Microbacteriaceae</taxon>
        <taxon>Frondihabitans</taxon>
    </lineage>
</organism>
<comment type="caution">
    <text evidence="1">The sequence shown here is derived from an EMBL/GenBank/DDBJ whole genome shotgun (WGS) entry which is preliminary data.</text>
</comment>
<dbReference type="RefSeq" id="WP_344794831.1">
    <property type="nucleotide sequence ID" value="NZ_BAABAU010000001.1"/>
</dbReference>
<dbReference type="InterPro" id="IPR011008">
    <property type="entry name" value="Dimeric_a/b-barrel"/>
</dbReference>
<dbReference type="Proteomes" id="UP001501594">
    <property type="component" value="Unassembled WGS sequence"/>
</dbReference>
<accession>A0ABP8E1A8</accession>
<proteinExistence type="predicted"/>
<gene>
    <name evidence="1" type="ORF">GCM10022256_16070</name>
</gene>
<sequence>MPDMNGPTYVILTQEPGPTWVDGVDYNEQPDFMKHVAYMEEVFASGKTVLSGPFMKSIGGRTEDGGMTILQDVTIEEAEAIALADPTDGGMIQTTVKPWWIPFHN</sequence>
<evidence type="ECO:0000313" key="2">
    <source>
        <dbReference type="Proteomes" id="UP001501594"/>
    </source>
</evidence>
<evidence type="ECO:0008006" key="3">
    <source>
        <dbReference type="Google" id="ProtNLM"/>
    </source>
</evidence>
<keyword evidence="2" id="KW-1185">Reference proteome</keyword>
<dbReference type="SUPFAM" id="SSF54909">
    <property type="entry name" value="Dimeric alpha+beta barrel"/>
    <property type="match status" value="1"/>
</dbReference>
<name>A0ABP8E1A8_9MICO</name>
<dbReference type="EMBL" id="BAABAU010000001">
    <property type="protein sequence ID" value="GAA4265995.1"/>
    <property type="molecule type" value="Genomic_DNA"/>
</dbReference>